<evidence type="ECO:0000313" key="3">
    <source>
        <dbReference type="Proteomes" id="UP000680638"/>
    </source>
</evidence>
<proteinExistence type="predicted"/>
<gene>
    <name evidence="2" type="ORF">J21TS3_26330</name>
</gene>
<dbReference type="InterPro" id="IPR025550">
    <property type="entry name" value="YycC"/>
</dbReference>
<dbReference type="Proteomes" id="UP000680638">
    <property type="component" value="Unassembled WGS sequence"/>
</dbReference>
<protein>
    <recommendedName>
        <fullName evidence="1">HTH cro/C1-type domain-containing protein</fullName>
    </recommendedName>
</protein>
<evidence type="ECO:0000259" key="1">
    <source>
        <dbReference type="PROSITE" id="PS50943"/>
    </source>
</evidence>
<keyword evidence="3" id="KW-1185">Reference proteome</keyword>
<name>A0ABQ4LX00_9BACL</name>
<organism evidence="2 3">
    <name type="scientific">Paenibacillus cookii</name>
    <dbReference type="NCBI Taxonomy" id="157839"/>
    <lineage>
        <taxon>Bacteria</taxon>
        <taxon>Bacillati</taxon>
        <taxon>Bacillota</taxon>
        <taxon>Bacilli</taxon>
        <taxon>Bacillales</taxon>
        <taxon>Paenibacillaceae</taxon>
        <taxon>Paenibacillus</taxon>
    </lineage>
</organism>
<evidence type="ECO:0000313" key="2">
    <source>
        <dbReference type="EMBL" id="GIO67812.1"/>
    </source>
</evidence>
<comment type="caution">
    <text evidence="2">The sequence shown here is derived from an EMBL/GenBank/DDBJ whole genome shotgun (WGS) entry which is preliminary data.</text>
</comment>
<dbReference type="EMBL" id="BORW01000012">
    <property type="protein sequence ID" value="GIO67812.1"/>
    <property type="molecule type" value="Genomic_DNA"/>
</dbReference>
<reference evidence="2 3" key="1">
    <citation type="submission" date="2021-03" db="EMBL/GenBank/DDBJ databases">
        <title>Antimicrobial resistance genes in bacteria isolated from Japanese honey, and their potential for conferring macrolide and lincosamide resistance in the American foulbrood pathogen Paenibacillus larvae.</title>
        <authorList>
            <person name="Okamoto M."/>
            <person name="Kumagai M."/>
            <person name="Kanamori H."/>
            <person name="Takamatsu D."/>
        </authorList>
    </citation>
    <scope>NUCLEOTIDE SEQUENCE [LARGE SCALE GENOMIC DNA]</scope>
    <source>
        <strain evidence="2 3">J21TS3</strain>
    </source>
</reference>
<dbReference type="PROSITE" id="PS50943">
    <property type="entry name" value="HTH_CROC1"/>
    <property type="match status" value="1"/>
</dbReference>
<dbReference type="InterPro" id="IPR001387">
    <property type="entry name" value="Cro/C1-type_HTH"/>
</dbReference>
<feature type="domain" description="HTH cro/C1-type" evidence="1">
    <location>
        <begin position="6"/>
        <end position="25"/>
    </location>
</feature>
<accession>A0ABQ4LX00</accession>
<dbReference type="Pfam" id="PF14174">
    <property type="entry name" value="YycC"/>
    <property type="match status" value="1"/>
</dbReference>
<dbReference type="RefSeq" id="WP_212950146.1">
    <property type="nucleotide sequence ID" value="NZ_BORW01000012.1"/>
</dbReference>
<sequence>MKPLQISPETAVKLSEKLGVPLEHLMHMPQHILLQKIAELGKEQADAKEAEKKDKP</sequence>